<reference evidence="2 3" key="1">
    <citation type="journal article" date="2024" name="J Genomics">
        <title>Draft genome sequencing and assembly of Favolaschia claudopus CIRM-BRFM 2984 isolated from oak limbs.</title>
        <authorList>
            <person name="Navarro D."/>
            <person name="Drula E."/>
            <person name="Chaduli D."/>
            <person name="Cazenave R."/>
            <person name="Ahrendt S."/>
            <person name="Wang J."/>
            <person name="Lipzen A."/>
            <person name="Daum C."/>
            <person name="Barry K."/>
            <person name="Grigoriev I.V."/>
            <person name="Favel A."/>
            <person name="Rosso M.N."/>
            <person name="Martin F."/>
        </authorList>
    </citation>
    <scope>NUCLEOTIDE SEQUENCE [LARGE SCALE GENOMIC DNA]</scope>
    <source>
        <strain evidence="2 3">CIRM-BRFM 2984</strain>
    </source>
</reference>
<accession>A0AAW0AIU2</accession>
<gene>
    <name evidence="2" type="ORF">R3P38DRAFT_3581752</name>
</gene>
<organism evidence="2 3">
    <name type="scientific">Favolaschia claudopus</name>
    <dbReference type="NCBI Taxonomy" id="2862362"/>
    <lineage>
        <taxon>Eukaryota</taxon>
        <taxon>Fungi</taxon>
        <taxon>Dikarya</taxon>
        <taxon>Basidiomycota</taxon>
        <taxon>Agaricomycotina</taxon>
        <taxon>Agaricomycetes</taxon>
        <taxon>Agaricomycetidae</taxon>
        <taxon>Agaricales</taxon>
        <taxon>Marasmiineae</taxon>
        <taxon>Mycenaceae</taxon>
        <taxon>Favolaschia</taxon>
    </lineage>
</organism>
<name>A0AAW0AIU2_9AGAR</name>
<sequence length="186" mass="19779">MANTPSSPVNAAPPLGPPAITPQQEMASLVSQIAALSMAALDLTSHTIDGDNKVLSKLALRVARTCVEINAHDKSEKFPRVMQNVVNAAVAAAIPDNDPLFVITQAPTPAEVEKDLLPGNDNASYYVVCVGREPGLYLDASIADDQDRRKIIGRAAALNHYRDMYDQGKAKRINATCYIGGGGEPL</sequence>
<comment type="caution">
    <text evidence="2">The sequence shown here is derived from an EMBL/GenBank/DDBJ whole genome shotgun (WGS) entry which is preliminary data.</text>
</comment>
<evidence type="ECO:0000313" key="2">
    <source>
        <dbReference type="EMBL" id="KAK7013044.1"/>
    </source>
</evidence>
<feature type="region of interest" description="Disordered" evidence="1">
    <location>
        <begin position="1"/>
        <end position="20"/>
    </location>
</feature>
<protein>
    <submittedName>
        <fullName evidence="2">Uncharacterized protein</fullName>
    </submittedName>
</protein>
<proteinExistence type="predicted"/>
<dbReference type="AlphaFoldDB" id="A0AAW0AIU2"/>
<keyword evidence="3" id="KW-1185">Reference proteome</keyword>
<evidence type="ECO:0000313" key="3">
    <source>
        <dbReference type="Proteomes" id="UP001362999"/>
    </source>
</evidence>
<evidence type="ECO:0000256" key="1">
    <source>
        <dbReference type="SAM" id="MobiDB-lite"/>
    </source>
</evidence>
<dbReference type="EMBL" id="JAWWNJ010000061">
    <property type="protein sequence ID" value="KAK7013044.1"/>
    <property type="molecule type" value="Genomic_DNA"/>
</dbReference>
<dbReference type="Proteomes" id="UP001362999">
    <property type="component" value="Unassembled WGS sequence"/>
</dbReference>